<protein>
    <submittedName>
        <fullName evidence="3">Hypothetical membrane protein</fullName>
    </submittedName>
</protein>
<name>E8N067_ANATU</name>
<organism evidence="3 4">
    <name type="scientific">Anaerolinea thermophila (strain DSM 14523 / JCM 11388 / NBRC 100420 / UNI-1)</name>
    <dbReference type="NCBI Taxonomy" id="926569"/>
    <lineage>
        <taxon>Bacteria</taxon>
        <taxon>Bacillati</taxon>
        <taxon>Chloroflexota</taxon>
        <taxon>Anaerolineae</taxon>
        <taxon>Anaerolineales</taxon>
        <taxon>Anaerolineaceae</taxon>
        <taxon>Anaerolinea</taxon>
    </lineage>
</organism>
<accession>E8N067</accession>
<keyword evidence="1" id="KW-0472">Membrane</keyword>
<proteinExistence type="predicted"/>
<dbReference type="EMBL" id="AP012029">
    <property type="protein sequence ID" value="BAJ62402.1"/>
    <property type="molecule type" value="Genomic_DNA"/>
</dbReference>
<evidence type="ECO:0000313" key="3">
    <source>
        <dbReference type="EMBL" id="BAJ62402.1"/>
    </source>
</evidence>
<dbReference type="GO" id="GO:0080120">
    <property type="term" value="P:CAAX-box protein maturation"/>
    <property type="evidence" value="ECO:0007669"/>
    <property type="project" value="UniProtKB-ARBA"/>
</dbReference>
<dbReference type="Proteomes" id="UP000008922">
    <property type="component" value="Chromosome"/>
</dbReference>
<evidence type="ECO:0000259" key="2">
    <source>
        <dbReference type="Pfam" id="PF02517"/>
    </source>
</evidence>
<dbReference type="STRING" id="926569.ANT_03680"/>
<feature type="transmembrane region" description="Helical" evidence="1">
    <location>
        <begin position="53"/>
        <end position="78"/>
    </location>
</feature>
<gene>
    <name evidence="3" type="ordered locus">ANT_03680</name>
</gene>
<evidence type="ECO:0000313" key="4">
    <source>
        <dbReference type="Proteomes" id="UP000008922"/>
    </source>
</evidence>
<keyword evidence="4" id="KW-1185">Reference proteome</keyword>
<dbReference type="InterPro" id="IPR003675">
    <property type="entry name" value="Rce1/LyrA-like_dom"/>
</dbReference>
<sequence length="134" mass="14446">MGSQGGMALSLMSWAGKALVALVFYCFFLGLGEELLFRGYLQSRLNQAFGKPFLFFGVAWGWGVVLSAALFGGMHLLNLGSLVSGHWQPAPWWGLWTFFAGLVMGFVREKSGGILAPVLLHGLPQALAEAVLGR</sequence>
<dbReference type="AlphaFoldDB" id="E8N067"/>
<dbReference type="Pfam" id="PF02517">
    <property type="entry name" value="Rce1-like"/>
    <property type="match status" value="1"/>
</dbReference>
<dbReference type="HOGENOM" id="CLU_1891826_0_0_0"/>
<keyword evidence="1" id="KW-0812">Transmembrane</keyword>
<dbReference type="eggNOG" id="COG1266">
    <property type="taxonomic scope" value="Bacteria"/>
</dbReference>
<feature type="transmembrane region" description="Helical" evidence="1">
    <location>
        <begin position="90"/>
        <end position="107"/>
    </location>
</feature>
<dbReference type="KEGG" id="atm:ANT_03680"/>
<keyword evidence="1" id="KW-1133">Transmembrane helix</keyword>
<dbReference type="InParanoid" id="E8N067"/>
<dbReference type="GO" id="GO:0004175">
    <property type="term" value="F:endopeptidase activity"/>
    <property type="evidence" value="ECO:0007669"/>
    <property type="project" value="UniProtKB-ARBA"/>
</dbReference>
<feature type="transmembrane region" description="Helical" evidence="1">
    <location>
        <begin position="12"/>
        <end position="32"/>
    </location>
</feature>
<evidence type="ECO:0000256" key="1">
    <source>
        <dbReference type="SAM" id="Phobius"/>
    </source>
</evidence>
<feature type="domain" description="CAAX prenyl protease 2/Lysostaphin resistance protein A-like" evidence="2">
    <location>
        <begin position="18"/>
        <end position="123"/>
    </location>
</feature>
<reference evidence="3 4" key="1">
    <citation type="submission" date="2010-12" db="EMBL/GenBank/DDBJ databases">
        <title>Whole genome sequence of Anaerolinea thermophila UNI-1.</title>
        <authorList>
            <person name="Narita-Yamada S."/>
            <person name="Kishi E."/>
            <person name="Watanabe Y."/>
            <person name="Takasaki K."/>
            <person name="Ankai A."/>
            <person name="Oguchi A."/>
            <person name="Fukui S."/>
            <person name="Takahashi M."/>
            <person name="Yashiro I."/>
            <person name="Hosoyama A."/>
            <person name="Sekiguchi Y."/>
            <person name="Hanada S."/>
            <person name="Fujita N."/>
        </authorList>
    </citation>
    <scope>NUCLEOTIDE SEQUENCE [LARGE SCALE GENOMIC DNA]</scope>
    <source>
        <strain evidence="4">DSM 14523 / JCM 11388 / NBRC 100420 / UNI-1</strain>
    </source>
</reference>